<evidence type="ECO:0000313" key="1">
    <source>
        <dbReference type="EMBL" id="HCY83305.1"/>
    </source>
</evidence>
<sequence>RERYDHPLWNKLKTQIDANAVGHGGMDFVMVYRLIRCLNEGLALDINLYDSVLWSAITPLSELSVANNSARTMVPDFTGGTWETPRKNEVLRGIL</sequence>
<protein>
    <submittedName>
        <fullName evidence="1">Alpha-N-acetylgalactosaminidase</fullName>
    </submittedName>
</protein>
<dbReference type="Gene3D" id="3.30.360.10">
    <property type="entry name" value="Dihydrodipicolinate Reductase, domain 2"/>
    <property type="match status" value="1"/>
</dbReference>
<dbReference type="Gene3D" id="3.40.50.720">
    <property type="entry name" value="NAD(P)-binding Rossmann-like Domain"/>
    <property type="match status" value="1"/>
</dbReference>
<evidence type="ECO:0000313" key="2">
    <source>
        <dbReference type="Proteomes" id="UP000263268"/>
    </source>
</evidence>
<dbReference type="EMBL" id="DPRK01000286">
    <property type="protein sequence ID" value="HCY83305.1"/>
    <property type="molecule type" value="Genomic_DNA"/>
</dbReference>
<organism evidence="1 2">
    <name type="scientific">Xanthomarina gelatinilytica</name>
    <dbReference type="NCBI Taxonomy" id="1137281"/>
    <lineage>
        <taxon>Bacteria</taxon>
        <taxon>Pseudomonadati</taxon>
        <taxon>Bacteroidota</taxon>
        <taxon>Flavobacteriia</taxon>
        <taxon>Flavobacteriales</taxon>
        <taxon>Flavobacteriaceae</taxon>
        <taxon>Xanthomarina</taxon>
    </lineage>
</organism>
<dbReference type="Proteomes" id="UP000263268">
    <property type="component" value="Unassembled WGS sequence"/>
</dbReference>
<gene>
    <name evidence="1" type="ORF">DHV22_17750</name>
</gene>
<reference evidence="1 2" key="1">
    <citation type="journal article" date="2018" name="Nat. Biotechnol.">
        <title>A standardized bacterial taxonomy based on genome phylogeny substantially revises the tree of life.</title>
        <authorList>
            <person name="Parks D.H."/>
            <person name="Chuvochina M."/>
            <person name="Waite D.W."/>
            <person name="Rinke C."/>
            <person name="Skarshewski A."/>
            <person name="Chaumeil P.A."/>
            <person name="Hugenholtz P."/>
        </authorList>
    </citation>
    <scope>NUCLEOTIDE SEQUENCE [LARGE SCALE GENOMIC DNA]</scope>
    <source>
        <strain evidence="1">UBA10227</strain>
    </source>
</reference>
<name>A0A3D6BZ50_9FLAO</name>
<dbReference type="AlphaFoldDB" id="A0A3D6BZ50"/>
<comment type="caution">
    <text evidence="1">The sequence shown here is derived from an EMBL/GenBank/DDBJ whole genome shotgun (WGS) entry which is preliminary data.</text>
</comment>
<proteinExistence type="predicted"/>
<feature type="non-terminal residue" evidence="1">
    <location>
        <position position="1"/>
    </location>
</feature>
<accession>A0A3D6BZ50</accession>